<evidence type="ECO:0000313" key="3">
    <source>
        <dbReference type="Proteomes" id="UP000623010"/>
    </source>
</evidence>
<dbReference type="EMBL" id="BMWH01000001">
    <property type="protein sequence ID" value="GGZ70973.1"/>
    <property type="molecule type" value="Genomic_DNA"/>
</dbReference>
<reference evidence="2" key="2">
    <citation type="submission" date="2020-09" db="EMBL/GenBank/DDBJ databases">
        <authorList>
            <person name="Sun Q."/>
            <person name="Ohkuma M."/>
        </authorList>
    </citation>
    <scope>NUCLEOTIDE SEQUENCE</scope>
    <source>
        <strain evidence="2">JCM 5016</strain>
    </source>
</reference>
<evidence type="ECO:0000256" key="1">
    <source>
        <dbReference type="SAM" id="Coils"/>
    </source>
</evidence>
<dbReference type="RefSeq" id="WP_229879166.1">
    <property type="nucleotide sequence ID" value="NZ_BMWH01000001.1"/>
</dbReference>
<feature type="coiled-coil region" evidence="1">
    <location>
        <begin position="301"/>
        <end position="377"/>
    </location>
</feature>
<evidence type="ECO:0000313" key="2">
    <source>
        <dbReference type="EMBL" id="GGZ70973.1"/>
    </source>
</evidence>
<name>A0A918V5Q6_9ACTN</name>
<organism evidence="2 3">
    <name type="scientific">Streptomyces echinoruber</name>
    <dbReference type="NCBI Taxonomy" id="68898"/>
    <lineage>
        <taxon>Bacteria</taxon>
        <taxon>Bacillati</taxon>
        <taxon>Actinomycetota</taxon>
        <taxon>Actinomycetes</taxon>
        <taxon>Kitasatosporales</taxon>
        <taxon>Streptomycetaceae</taxon>
        <taxon>Streptomyces</taxon>
    </lineage>
</organism>
<comment type="caution">
    <text evidence="2">The sequence shown here is derived from an EMBL/GenBank/DDBJ whole genome shotgun (WGS) entry which is preliminary data.</text>
</comment>
<proteinExistence type="predicted"/>
<dbReference type="Proteomes" id="UP000623010">
    <property type="component" value="Unassembled WGS sequence"/>
</dbReference>
<gene>
    <name evidence="2" type="ORF">GCM10010389_05590</name>
</gene>
<keyword evidence="1" id="KW-0175">Coiled coil</keyword>
<keyword evidence="3" id="KW-1185">Reference proteome</keyword>
<protein>
    <submittedName>
        <fullName evidence="2">Uncharacterized protein</fullName>
    </submittedName>
</protein>
<dbReference type="AlphaFoldDB" id="A0A918V5Q6"/>
<accession>A0A918V5Q6</accession>
<sequence length="550" mass="61919">MEPRNYRMVVSTMQDFVTASAIADRQLHHWLGVMKRYDTSALDEGRNEIAEGVTLDYDTVSGRHGAYSRWRLREWKERPVPGTWQSTLVVRSDPREDDRRTWIQVDIEHLPASSTVRPIRANTPGIAKLLLDTLDAQDGLADVGTVPKFIEPDDVEEVIEELCDLDRRLPIVVASVPYGQDPESWTEKVVEPAFKPLAGLAVMYVLRPDAQQLFEDTFEHHRVFGGGIRTYLPGVDPAWQPDAQRHPVMSRATLEANPRRAGAILAALPQRLALRLPLPGPLDNLPVQRTRPRPAAHGSSLDELRAENATLTKMLAEAEQRENANADVLRDLRQQLQLAEELEFDQAAENQDLYAKLKHAERQIRALQIRLEKAGQYDLAHAPVEEPADYPATFAEILDRMGEFPHLRFTGNRKITRELDAQCIGNWVEVAWDALRALDDYAAASAAGTAGGDFRHWCSHLPDDCKHPFPAGKVKMKESKTVGSREDWRRERTFPVPEAVHPSKKLFMEAHLRIGGGNMVAPRLYFHDDGPNTGLVYVGYLGPHPTNTKT</sequence>
<reference evidence="2" key="1">
    <citation type="journal article" date="2014" name="Int. J. Syst. Evol. Microbiol.">
        <title>Complete genome sequence of Corynebacterium casei LMG S-19264T (=DSM 44701T), isolated from a smear-ripened cheese.</title>
        <authorList>
            <consortium name="US DOE Joint Genome Institute (JGI-PGF)"/>
            <person name="Walter F."/>
            <person name="Albersmeier A."/>
            <person name="Kalinowski J."/>
            <person name="Ruckert C."/>
        </authorList>
    </citation>
    <scope>NUCLEOTIDE SEQUENCE</scope>
    <source>
        <strain evidence="2">JCM 5016</strain>
    </source>
</reference>